<name>A0A4S3KAL2_9GAMM</name>
<keyword evidence="4" id="KW-1005">Bacterial flagellum biogenesis</keyword>
<dbReference type="InterPro" id="IPR007412">
    <property type="entry name" value="FlgM"/>
</dbReference>
<evidence type="ECO:0000313" key="11">
    <source>
        <dbReference type="EMBL" id="TDU32467.1"/>
    </source>
</evidence>
<dbReference type="SUPFAM" id="SSF101498">
    <property type="entry name" value="Anti-sigma factor FlgM"/>
    <property type="match status" value="1"/>
</dbReference>
<protein>
    <recommendedName>
        <fullName evidence="2">Negative regulator of flagellin synthesis</fullName>
    </recommendedName>
    <alternativeName>
        <fullName evidence="8">Anti-sigma-28 factor</fullName>
    </alternativeName>
</protein>
<feature type="region of interest" description="Disordered" evidence="9">
    <location>
        <begin position="1"/>
        <end position="67"/>
    </location>
</feature>
<evidence type="ECO:0000256" key="1">
    <source>
        <dbReference type="ARBA" id="ARBA00005322"/>
    </source>
</evidence>
<evidence type="ECO:0000259" key="10">
    <source>
        <dbReference type="Pfam" id="PF04316"/>
    </source>
</evidence>
<dbReference type="InterPro" id="IPR035890">
    <property type="entry name" value="Anti-sigma-28_factor_FlgM_sf"/>
</dbReference>
<dbReference type="AlphaFoldDB" id="A0A4S3KAL2"/>
<comment type="function">
    <text evidence="7">Responsible for the coupling of flagellin expression to flagellar assembly by preventing expression of the flagellin genes when a component of the middle class of proteins is defective. It negatively regulates flagellar genes by inhibiting the activity of FliA by directly binding to FliA.</text>
</comment>
<keyword evidence="12" id="KW-1185">Reference proteome</keyword>
<evidence type="ECO:0000256" key="2">
    <source>
        <dbReference type="ARBA" id="ARBA00017823"/>
    </source>
</evidence>
<dbReference type="RefSeq" id="WP_133880960.1">
    <property type="nucleotide sequence ID" value="NZ_MWIN01000001.1"/>
</dbReference>
<sequence length="105" mass="11072">MSTKIDTSVGPAAAPAPVRPVARPDSSGTPASSSTSHAKSADSMALTGEARAMQEFEQRVQNDSGVDETKVAEMRRILAQGLYNADPSAIAGRLMQLEWSLSRTP</sequence>
<feature type="domain" description="Anti-sigma-28 factor FlgM C-terminal" evidence="10">
    <location>
        <begin position="42"/>
        <end position="96"/>
    </location>
</feature>
<evidence type="ECO:0000256" key="9">
    <source>
        <dbReference type="SAM" id="MobiDB-lite"/>
    </source>
</evidence>
<evidence type="ECO:0000256" key="4">
    <source>
        <dbReference type="ARBA" id="ARBA00022795"/>
    </source>
</evidence>
<evidence type="ECO:0000256" key="5">
    <source>
        <dbReference type="ARBA" id="ARBA00023015"/>
    </source>
</evidence>
<dbReference type="EMBL" id="SOBT01000008">
    <property type="protein sequence ID" value="TDU32467.1"/>
    <property type="molecule type" value="Genomic_DNA"/>
</dbReference>
<dbReference type="Pfam" id="PF04316">
    <property type="entry name" value="FlgM"/>
    <property type="match status" value="1"/>
</dbReference>
<dbReference type="GO" id="GO:0044781">
    <property type="term" value="P:bacterial-type flagellum organization"/>
    <property type="evidence" value="ECO:0007669"/>
    <property type="project" value="UniProtKB-KW"/>
</dbReference>
<evidence type="ECO:0000256" key="8">
    <source>
        <dbReference type="ARBA" id="ARBA00030117"/>
    </source>
</evidence>
<keyword evidence="3" id="KW-0678">Repressor</keyword>
<keyword evidence="6" id="KW-0804">Transcription</keyword>
<dbReference type="OrthoDB" id="7063735at2"/>
<keyword evidence="5" id="KW-0805">Transcription regulation</keyword>
<evidence type="ECO:0000256" key="3">
    <source>
        <dbReference type="ARBA" id="ARBA00022491"/>
    </source>
</evidence>
<dbReference type="GO" id="GO:0045892">
    <property type="term" value="P:negative regulation of DNA-templated transcription"/>
    <property type="evidence" value="ECO:0007669"/>
    <property type="project" value="InterPro"/>
</dbReference>
<dbReference type="Proteomes" id="UP000295341">
    <property type="component" value="Unassembled WGS sequence"/>
</dbReference>
<accession>A0A4S3KAL2</accession>
<evidence type="ECO:0000313" key="12">
    <source>
        <dbReference type="Proteomes" id="UP000295341"/>
    </source>
</evidence>
<proteinExistence type="inferred from homology"/>
<evidence type="ECO:0000256" key="7">
    <source>
        <dbReference type="ARBA" id="ARBA00024739"/>
    </source>
</evidence>
<feature type="compositionally biased region" description="Low complexity" evidence="9">
    <location>
        <begin position="11"/>
        <end position="43"/>
    </location>
</feature>
<evidence type="ECO:0000256" key="6">
    <source>
        <dbReference type="ARBA" id="ARBA00023163"/>
    </source>
</evidence>
<comment type="similarity">
    <text evidence="1">Belongs to the FlgM family.</text>
</comment>
<dbReference type="InterPro" id="IPR031316">
    <property type="entry name" value="FlgM_C"/>
</dbReference>
<dbReference type="NCBIfam" id="TIGR03824">
    <property type="entry name" value="FlgM_jcvi"/>
    <property type="match status" value="1"/>
</dbReference>
<gene>
    <name evidence="11" type="ORF">DFR24_1864</name>
</gene>
<comment type="caution">
    <text evidence="11">The sequence shown here is derived from an EMBL/GenBank/DDBJ whole genome shotgun (WGS) entry which is preliminary data.</text>
</comment>
<organism evidence="11 12">
    <name type="scientific">Panacagrimonas perspica</name>
    <dbReference type="NCBI Taxonomy" id="381431"/>
    <lineage>
        <taxon>Bacteria</taxon>
        <taxon>Pseudomonadati</taxon>
        <taxon>Pseudomonadota</taxon>
        <taxon>Gammaproteobacteria</taxon>
        <taxon>Nevskiales</taxon>
        <taxon>Nevskiaceae</taxon>
        <taxon>Panacagrimonas</taxon>
    </lineage>
</organism>
<reference evidence="11 12" key="1">
    <citation type="submission" date="2019-03" db="EMBL/GenBank/DDBJ databases">
        <title>Genomic Encyclopedia of Type Strains, Phase IV (KMG-IV): sequencing the most valuable type-strain genomes for metagenomic binning, comparative biology and taxonomic classification.</title>
        <authorList>
            <person name="Goeker M."/>
        </authorList>
    </citation>
    <scope>NUCLEOTIDE SEQUENCE [LARGE SCALE GENOMIC DNA]</scope>
    <source>
        <strain evidence="11 12">DSM 26377</strain>
    </source>
</reference>